<dbReference type="NCBIfam" id="TIGR00042">
    <property type="entry name" value="RdgB/HAM1 family non-canonical purine NTP pyrophosphatase"/>
    <property type="match status" value="1"/>
</dbReference>
<protein>
    <recommendedName>
        <fullName evidence="7">dITP/XTP pyrophosphatase</fullName>
        <ecNumber evidence="7">3.6.1.66</ecNumber>
    </recommendedName>
    <alternativeName>
        <fullName evidence="7">Non-canonical purine NTP pyrophosphatase</fullName>
    </alternativeName>
    <alternativeName>
        <fullName evidence="7">Non-standard purine NTP pyrophosphatase</fullName>
    </alternativeName>
    <alternativeName>
        <fullName evidence="7">Nucleoside-triphosphate diphosphatase</fullName>
    </alternativeName>
    <alternativeName>
        <fullName evidence="7">Nucleoside-triphosphate pyrophosphatase</fullName>
        <shortName evidence="7">NTPase</shortName>
    </alternativeName>
</protein>
<dbReference type="InterPro" id="IPR002637">
    <property type="entry name" value="RdgB/HAM1"/>
</dbReference>
<dbReference type="SUPFAM" id="SSF52972">
    <property type="entry name" value="ITPase-like"/>
    <property type="match status" value="1"/>
</dbReference>
<evidence type="ECO:0000256" key="2">
    <source>
        <dbReference type="ARBA" id="ARBA00022723"/>
    </source>
</evidence>
<evidence type="ECO:0000256" key="1">
    <source>
        <dbReference type="ARBA" id="ARBA00008023"/>
    </source>
</evidence>
<dbReference type="PANTHER" id="PTHR11067">
    <property type="entry name" value="INOSINE TRIPHOSPHATE PYROPHOSPHATASE/HAM1 PROTEIN"/>
    <property type="match status" value="1"/>
</dbReference>
<evidence type="ECO:0000256" key="6">
    <source>
        <dbReference type="ARBA" id="ARBA00023080"/>
    </source>
</evidence>
<comment type="function">
    <text evidence="7">Pyrophosphatase that catalyzes the hydrolysis of nucleoside triphosphates to their monophosphate derivatives, with a high preference for the non-canonical purine nucleotides XTP (xanthosine triphosphate), dITP (deoxyinosine triphosphate) and ITP. Seems to function as a house-cleaning enzyme that removes non-canonical purine nucleotides from the nucleotide pool, thus preventing their incorporation into DNA/RNA and avoiding chromosomal lesions.</text>
</comment>
<dbReference type="Gene3D" id="3.90.950.10">
    <property type="match status" value="1"/>
</dbReference>
<keyword evidence="6 7" id="KW-0546">Nucleotide metabolism</keyword>
<comment type="similarity">
    <text evidence="1 7 8">Belongs to the HAM1 NTPase family.</text>
</comment>
<dbReference type="InterPro" id="IPR029001">
    <property type="entry name" value="ITPase-like_fam"/>
</dbReference>
<comment type="catalytic activity">
    <reaction evidence="7">
        <text>ITP + H2O = IMP + diphosphate + H(+)</text>
        <dbReference type="Rhea" id="RHEA:29399"/>
        <dbReference type="ChEBI" id="CHEBI:15377"/>
        <dbReference type="ChEBI" id="CHEBI:15378"/>
        <dbReference type="ChEBI" id="CHEBI:33019"/>
        <dbReference type="ChEBI" id="CHEBI:58053"/>
        <dbReference type="ChEBI" id="CHEBI:61402"/>
        <dbReference type="EC" id="3.6.1.66"/>
    </reaction>
</comment>
<reference evidence="10" key="1">
    <citation type="journal article" date="2019" name="Int. J. Syst. Evol. Microbiol.">
        <title>The Global Catalogue of Microorganisms (GCM) 10K type strain sequencing project: providing services to taxonomists for standard genome sequencing and annotation.</title>
        <authorList>
            <consortium name="The Broad Institute Genomics Platform"/>
            <consortium name="The Broad Institute Genome Sequencing Center for Infectious Disease"/>
            <person name="Wu L."/>
            <person name="Ma J."/>
        </authorList>
    </citation>
    <scope>NUCLEOTIDE SEQUENCE [LARGE SCALE GENOMIC DNA]</scope>
    <source>
        <strain evidence="10">JCM 32305</strain>
    </source>
</reference>
<comment type="cofactor">
    <cofactor evidence="7">
        <name>Mg(2+)</name>
        <dbReference type="ChEBI" id="CHEBI:18420"/>
    </cofactor>
    <text evidence="7">Binds 1 Mg(2+) ion per subunit.</text>
</comment>
<feature type="binding site" evidence="7">
    <location>
        <position position="73"/>
    </location>
    <ligand>
        <name>Mg(2+)</name>
        <dbReference type="ChEBI" id="CHEBI:18420"/>
    </ligand>
</feature>
<dbReference type="PANTHER" id="PTHR11067:SF9">
    <property type="entry name" value="INOSINE TRIPHOSPHATE PYROPHOSPHATASE"/>
    <property type="match status" value="1"/>
</dbReference>
<feature type="active site" description="Proton acceptor" evidence="7">
    <location>
        <position position="73"/>
    </location>
</feature>
<proteinExistence type="inferred from homology"/>
<accession>A0ABQ2QJU9</accession>
<keyword evidence="4 7" id="KW-0378">Hydrolase</keyword>
<dbReference type="EC" id="3.6.1.66" evidence="7"/>
<sequence length="214" mass="23025">MQSPIQHIVLASGNKGKLAEFAQMFTTFGIEVLPQNQFNVPDVAETGTTFVENAIIKARHAAEITGKPAIADDSGIEVDALQGQPGIYSARYSGTGATETSNYLKLLDALKGETQRSARFQCILVYMRHAKDPTPIICQASWEGSINLAPKGEQGHGYDPVFVPQGFDCSAAELTSEQKNAHSHRGKALELLINAMRAQGVIQTQNPQTVDGGQ</sequence>
<feature type="binding site" evidence="7">
    <location>
        <begin position="156"/>
        <end position="159"/>
    </location>
    <ligand>
        <name>substrate</name>
    </ligand>
</feature>
<evidence type="ECO:0000256" key="8">
    <source>
        <dbReference type="RuleBase" id="RU003781"/>
    </source>
</evidence>
<comment type="subunit">
    <text evidence="7">Homodimer.</text>
</comment>
<feature type="binding site" evidence="7">
    <location>
        <position position="74"/>
    </location>
    <ligand>
        <name>substrate</name>
    </ligand>
</feature>
<dbReference type="Pfam" id="PF01725">
    <property type="entry name" value="Ham1p_like"/>
    <property type="match status" value="1"/>
</dbReference>
<comment type="caution">
    <text evidence="7">Lacks conserved residue(s) required for the propagation of feature annotation.</text>
</comment>
<gene>
    <name evidence="9" type="ORF">GCM10009410_18100</name>
</gene>
<dbReference type="Proteomes" id="UP000654004">
    <property type="component" value="Unassembled WGS sequence"/>
</dbReference>
<comment type="caution">
    <text evidence="9">The sequence shown here is derived from an EMBL/GenBank/DDBJ whole genome shotgun (WGS) entry which is preliminary data.</text>
</comment>
<organism evidence="9 10">
    <name type="scientific">Shewanella ulleungensis</name>
    <dbReference type="NCBI Taxonomy" id="2282699"/>
    <lineage>
        <taxon>Bacteria</taxon>
        <taxon>Pseudomonadati</taxon>
        <taxon>Pseudomonadota</taxon>
        <taxon>Gammaproteobacteria</taxon>
        <taxon>Alteromonadales</taxon>
        <taxon>Shewanellaceae</taxon>
        <taxon>Shewanella</taxon>
    </lineage>
</organism>
<feature type="binding site" evidence="7">
    <location>
        <begin position="12"/>
        <end position="17"/>
    </location>
    <ligand>
        <name>substrate</name>
    </ligand>
</feature>
<comment type="catalytic activity">
    <reaction evidence="7">
        <text>XTP + H2O = XMP + diphosphate + H(+)</text>
        <dbReference type="Rhea" id="RHEA:28610"/>
        <dbReference type="ChEBI" id="CHEBI:15377"/>
        <dbReference type="ChEBI" id="CHEBI:15378"/>
        <dbReference type="ChEBI" id="CHEBI:33019"/>
        <dbReference type="ChEBI" id="CHEBI:57464"/>
        <dbReference type="ChEBI" id="CHEBI:61314"/>
        <dbReference type="EC" id="3.6.1.66"/>
    </reaction>
</comment>
<dbReference type="InterPro" id="IPR020922">
    <property type="entry name" value="dITP/XTP_pyrophosphatase"/>
</dbReference>
<dbReference type="HAMAP" id="MF_01405">
    <property type="entry name" value="Non_canon_purine_NTPase"/>
    <property type="match status" value="1"/>
</dbReference>
<feature type="binding site" evidence="7">
    <location>
        <begin position="184"/>
        <end position="185"/>
    </location>
    <ligand>
        <name>substrate</name>
    </ligand>
</feature>
<evidence type="ECO:0000256" key="7">
    <source>
        <dbReference type="HAMAP-Rule" id="MF_01405"/>
    </source>
</evidence>
<dbReference type="EMBL" id="BMQW01000004">
    <property type="protein sequence ID" value="GGP85264.1"/>
    <property type="molecule type" value="Genomic_DNA"/>
</dbReference>
<evidence type="ECO:0000256" key="3">
    <source>
        <dbReference type="ARBA" id="ARBA00022741"/>
    </source>
</evidence>
<feature type="binding site" evidence="7">
    <location>
        <position position="179"/>
    </location>
    <ligand>
        <name>substrate</name>
    </ligand>
</feature>
<evidence type="ECO:0000313" key="10">
    <source>
        <dbReference type="Proteomes" id="UP000654004"/>
    </source>
</evidence>
<keyword evidence="2 7" id="KW-0479">Metal-binding</keyword>
<comment type="catalytic activity">
    <reaction evidence="7">
        <text>dITP + H2O = dIMP + diphosphate + H(+)</text>
        <dbReference type="Rhea" id="RHEA:28342"/>
        <dbReference type="ChEBI" id="CHEBI:15377"/>
        <dbReference type="ChEBI" id="CHEBI:15378"/>
        <dbReference type="ChEBI" id="CHEBI:33019"/>
        <dbReference type="ChEBI" id="CHEBI:61194"/>
        <dbReference type="ChEBI" id="CHEBI:61382"/>
        <dbReference type="EC" id="3.6.1.66"/>
    </reaction>
</comment>
<keyword evidence="3 7" id="KW-0547">Nucleotide-binding</keyword>
<name>A0ABQ2QJU9_9GAMM</name>
<evidence type="ECO:0000313" key="9">
    <source>
        <dbReference type="EMBL" id="GGP85264.1"/>
    </source>
</evidence>
<evidence type="ECO:0000256" key="4">
    <source>
        <dbReference type="ARBA" id="ARBA00022801"/>
    </source>
</evidence>
<dbReference type="CDD" id="cd00515">
    <property type="entry name" value="HAM1"/>
    <property type="match status" value="1"/>
</dbReference>
<keyword evidence="10" id="KW-1185">Reference proteome</keyword>
<evidence type="ECO:0000256" key="5">
    <source>
        <dbReference type="ARBA" id="ARBA00022842"/>
    </source>
</evidence>
<keyword evidence="5 7" id="KW-0460">Magnesium</keyword>